<dbReference type="SUPFAM" id="SSF54292">
    <property type="entry name" value="2Fe-2S ferredoxin-like"/>
    <property type="match status" value="1"/>
</dbReference>
<dbReference type="InterPro" id="IPR040506">
    <property type="entry name" value="RACo_linker"/>
</dbReference>
<dbReference type="GO" id="GO:0051536">
    <property type="term" value="F:iron-sulfur cluster binding"/>
    <property type="evidence" value="ECO:0007669"/>
    <property type="project" value="InterPro"/>
</dbReference>
<dbReference type="PROSITE" id="PS51085">
    <property type="entry name" value="2FE2S_FER_2"/>
    <property type="match status" value="1"/>
</dbReference>
<dbReference type="InterPro" id="IPR001041">
    <property type="entry name" value="2Fe-2S_ferredoxin-type"/>
</dbReference>
<gene>
    <name evidence="2" type="ORF">S12H4_20577</name>
</gene>
<accession>X1R7F5</accession>
<dbReference type="CDD" id="cd00207">
    <property type="entry name" value="fer2"/>
    <property type="match status" value="1"/>
</dbReference>
<evidence type="ECO:0000313" key="2">
    <source>
        <dbReference type="EMBL" id="GAI76458.1"/>
    </source>
</evidence>
<dbReference type="PANTHER" id="PTHR42895:SF2">
    <property type="entry name" value="IRON-SULFUR CLUSTER PROTEIN"/>
    <property type="match status" value="1"/>
</dbReference>
<dbReference type="AlphaFoldDB" id="X1R7F5"/>
<dbReference type="Pfam" id="PF17650">
    <property type="entry name" value="RACo_linker"/>
    <property type="match status" value="1"/>
</dbReference>
<dbReference type="Pfam" id="PF00111">
    <property type="entry name" value="Fer2"/>
    <property type="match status" value="1"/>
</dbReference>
<comment type="caution">
    <text evidence="2">The sequence shown here is derived from an EMBL/GenBank/DDBJ whole genome shotgun (WGS) entry which is preliminary data.</text>
</comment>
<dbReference type="InterPro" id="IPR036010">
    <property type="entry name" value="2Fe-2S_ferredoxin-like_sf"/>
</dbReference>
<reference evidence="2" key="1">
    <citation type="journal article" date="2014" name="Front. Microbiol.">
        <title>High frequency of phylogenetically diverse reductive dehalogenase-homologous genes in deep subseafloor sedimentary metagenomes.</title>
        <authorList>
            <person name="Kawai M."/>
            <person name="Futagami T."/>
            <person name="Toyoda A."/>
            <person name="Takaki Y."/>
            <person name="Nishi S."/>
            <person name="Hori S."/>
            <person name="Arai W."/>
            <person name="Tsubouchi T."/>
            <person name="Morono Y."/>
            <person name="Uchiyama I."/>
            <person name="Ito T."/>
            <person name="Fujiyama A."/>
            <person name="Inagaki F."/>
            <person name="Takami H."/>
        </authorList>
    </citation>
    <scope>NUCLEOTIDE SEQUENCE</scope>
    <source>
        <strain evidence="2">Expedition CK06-06</strain>
    </source>
</reference>
<sequence length="271" mass="29450">KTTCGGKGTCGDCVAQIISGSYRSKQSAALSDKLASRGFSLACQTEVTGDITAQLPQFRELAIKSIVDSKFFEEQKDSISGLFEIDPPVKKIELDLPPPTLEDNYSDSKRIERELQKKLSIKKLNCEYSVLKKLANAVRKDQGKIIVILFISGNETTVIDVVPQSGKKKVYGVACDIGTTTVALHLVNLGSGKIESTVSSLNQQIKGGEDIISRINYAQKPEGLRKLQELIILTVNNLIEKASRSAQISPSDIYYASLSGNTTMFPSPSES</sequence>
<protein>
    <recommendedName>
        <fullName evidence="1">2Fe-2S ferredoxin-type domain-containing protein</fullName>
    </recommendedName>
</protein>
<dbReference type="Gene3D" id="3.10.20.880">
    <property type="match status" value="1"/>
</dbReference>
<dbReference type="InterPro" id="IPR042259">
    <property type="entry name" value="Raco-like_middle_sf"/>
</dbReference>
<name>X1R7F5_9ZZZZ</name>
<dbReference type="Gene3D" id="3.10.20.30">
    <property type="match status" value="1"/>
</dbReference>
<dbReference type="PANTHER" id="PTHR42895">
    <property type="entry name" value="IRON-SULFUR CLUSTER-BINDING PROTEIN-RELATED"/>
    <property type="match status" value="1"/>
</dbReference>
<feature type="non-terminal residue" evidence="2">
    <location>
        <position position="1"/>
    </location>
</feature>
<feature type="domain" description="2Fe-2S ferredoxin-type" evidence="1">
    <location>
        <begin position="1"/>
        <end position="59"/>
    </location>
</feature>
<organism evidence="2">
    <name type="scientific">marine sediment metagenome</name>
    <dbReference type="NCBI Taxonomy" id="412755"/>
    <lineage>
        <taxon>unclassified sequences</taxon>
        <taxon>metagenomes</taxon>
        <taxon>ecological metagenomes</taxon>
    </lineage>
</organism>
<dbReference type="EMBL" id="BARW01010453">
    <property type="protein sequence ID" value="GAI76458.1"/>
    <property type="molecule type" value="Genomic_DNA"/>
</dbReference>
<dbReference type="InterPro" id="IPR052911">
    <property type="entry name" value="Corrinoid_activation_enz"/>
</dbReference>
<evidence type="ECO:0000259" key="1">
    <source>
        <dbReference type="PROSITE" id="PS51085"/>
    </source>
</evidence>
<proteinExistence type="predicted"/>
<dbReference type="Pfam" id="PF17651">
    <property type="entry name" value="Raco_middle"/>
    <property type="match status" value="1"/>
</dbReference>
<dbReference type="InterPro" id="IPR041414">
    <property type="entry name" value="Raco-like_middle"/>
</dbReference>
<dbReference type="Gene3D" id="3.30.420.480">
    <property type="entry name" value="Domain of unknown function (DUF4445)"/>
    <property type="match status" value="1"/>
</dbReference>
<dbReference type="InterPro" id="IPR012675">
    <property type="entry name" value="Beta-grasp_dom_sf"/>
</dbReference>